<name>A0ABD5M5Z1_9EURY</name>
<dbReference type="AlphaFoldDB" id="A0ABD5M5Z1"/>
<dbReference type="SUPFAM" id="SSF82689">
    <property type="entry name" value="Mechanosensitive channel protein MscS (YggB), C-terminal domain"/>
    <property type="match status" value="1"/>
</dbReference>
<keyword evidence="3" id="KW-1185">Reference proteome</keyword>
<accession>A0ABD5M5Z1</accession>
<dbReference type="Gene3D" id="3.30.70.100">
    <property type="match status" value="1"/>
</dbReference>
<comment type="caution">
    <text evidence="2">The sequence shown here is derived from an EMBL/GenBank/DDBJ whole genome shotgun (WGS) entry which is preliminary data.</text>
</comment>
<reference evidence="2 3" key="1">
    <citation type="submission" date="2024-06" db="EMBL/GenBank/DDBJ databases">
        <title>Halorubrum miltondacostae sp. nov., a potential PHA producer isolated from an inland solar saltern in Rio Maior, Portugal.</title>
        <authorList>
            <person name="Albuquerque L."/>
            <person name="Viver T."/>
            <person name="Barroso C."/>
            <person name="Claudino R."/>
            <person name="Galvan M."/>
            <person name="Simoes G."/>
            <person name="Lobo Da Cunha A."/>
            <person name="Egas C."/>
        </authorList>
    </citation>
    <scope>NUCLEOTIDE SEQUENCE [LARGE SCALE GENOMIC DNA]</scope>
    <source>
        <strain evidence="2 3">RMP-11</strain>
    </source>
</reference>
<dbReference type="InterPro" id="IPR049278">
    <property type="entry name" value="MS_channel_C"/>
</dbReference>
<evidence type="ECO:0000259" key="1">
    <source>
        <dbReference type="Pfam" id="PF21082"/>
    </source>
</evidence>
<dbReference type="EMBL" id="JBEDNY010000010">
    <property type="protein sequence ID" value="MEZ3165681.1"/>
    <property type="molecule type" value="Genomic_DNA"/>
</dbReference>
<organism evidence="2 3">
    <name type="scientific">Halorubrum miltondacostae</name>
    <dbReference type="NCBI Taxonomy" id="3076378"/>
    <lineage>
        <taxon>Archaea</taxon>
        <taxon>Methanobacteriati</taxon>
        <taxon>Methanobacteriota</taxon>
        <taxon>Stenosarchaea group</taxon>
        <taxon>Halobacteria</taxon>
        <taxon>Halobacteriales</taxon>
        <taxon>Haloferacaceae</taxon>
        <taxon>Halorubrum</taxon>
    </lineage>
</organism>
<evidence type="ECO:0000313" key="3">
    <source>
        <dbReference type="Proteomes" id="UP001567572"/>
    </source>
</evidence>
<dbReference type="Pfam" id="PF21082">
    <property type="entry name" value="MS_channel_3rd"/>
    <property type="match status" value="1"/>
</dbReference>
<protein>
    <recommendedName>
        <fullName evidence="1">Mechanosensitive ion channel MscS C-terminal domain-containing protein</fullName>
    </recommendedName>
</protein>
<proteinExistence type="predicted"/>
<feature type="domain" description="Mechanosensitive ion channel MscS C-terminal" evidence="1">
    <location>
        <begin position="7"/>
        <end position="79"/>
    </location>
</feature>
<dbReference type="InterPro" id="IPR011066">
    <property type="entry name" value="MscS_channel_C_sf"/>
</dbReference>
<sequence>MSCDTAPTEMDAAIDLATETVNSVDGVDTKETGAWFWDYGESSMEIRLEYHVDDLDRWKEVRSTVNHEIQRAFWDAGYEMAFPTRTVRVEQDGENSVVAGQGGAEGD</sequence>
<dbReference type="Proteomes" id="UP001567572">
    <property type="component" value="Unassembled WGS sequence"/>
</dbReference>
<dbReference type="RefSeq" id="WP_371163674.1">
    <property type="nucleotide sequence ID" value="NZ_JBEDNX010000022.1"/>
</dbReference>
<gene>
    <name evidence="2" type="ORF">ABNG04_17800</name>
</gene>
<evidence type="ECO:0000313" key="2">
    <source>
        <dbReference type="EMBL" id="MEZ3165681.1"/>
    </source>
</evidence>